<keyword evidence="3" id="KW-1185">Reference proteome</keyword>
<dbReference type="AlphaFoldDB" id="A0A7C9IF91"/>
<organism evidence="2 3">
    <name type="scientific">Kangsaoukella pontilimi</name>
    <dbReference type="NCBI Taxonomy" id="2691042"/>
    <lineage>
        <taxon>Bacteria</taxon>
        <taxon>Pseudomonadati</taxon>
        <taxon>Pseudomonadota</taxon>
        <taxon>Alphaproteobacteria</taxon>
        <taxon>Rhodobacterales</taxon>
        <taxon>Paracoccaceae</taxon>
        <taxon>Kangsaoukella</taxon>
    </lineage>
</organism>
<dbReference type="SUPFAM" id="SSF54909">
    <property type="entry name" value="Dimeric alpha+beta barrel"/>
    <property type="match status" value="1"/>
</dbReference>
<dbReference type="InterPro" id="IPR013097">
    <property type="entry name" value="Dabb"/>
</dbReference>
<dbReference type="RefSeq" id="WP_160763243.1">
    <property type="nucleotide sequence ID" value="NZ_WUPT01000001.1"/>
</dbReference>
<dbReference type="SMART" id="SM00886">
    <property type="entry name" value="Dabb"/>
    <property type="match status" value="1"/>
</dbReference>
<evidence type="ECO:0000313" key="2">
    <source>
        <dbReference type="EMBL" id="MXQ07368.1"/>
    </source>
</evidence>
<dbReference type="InterPro" id="IPR011008">
    <property type="entry name" value="Dimeric_a/b-barrel"/>
</dbReference>
<dbReference type="Proteomes" id="UP000480350">
    <property type="component" value="Unassembled WGS sequence"/>
</dbReference>
<dbReference type="Gene3D" id="3.30.70.100">
    <property type="match status" value="1"/>
</dbReference>
<name>A0A7C9IF91_9RHOB</name>
<reference evidence="2 3" key="1">
    <citation type="submission" date="2019-12" db="EMBL/GenBank/DDBJ databases">
        <authorList>
            <person name="Lee S.D."/>
        </authorList>
    </citation>
    <scope>NUCLEOTIDE SEQUENCE [LARGE SCALE GENOMIC DNA]</scope>
    <source>
        <strain evidence="2 3">GH1-50</strain>
    </source>
</reference>
<evidence type="ECO:0000313" key="3">
    <source>
        <dbReference type="Proteomes" id="UP000480350"/>
    </source>
</evidence>
<proteinExistence type="predicted"/>
<reference evidence="2 3" key="2">
    <citation type="submission" date="2020-03" db="EMBL/GenBank/DDBJ databases">
        <title>Kangsaoukella pontilimi gen. nov., sp. nov., a new member of the family Rhodobacteraceae isolated from a tidal mudflat.</title>
        <authorList>
            <person name="Kim I.S."/>
        </authorList>
    </citation>
    <scope>NUCLEOTIDE SEQUENCE [LARGE SCALE GENOMIC DNA]</scope>
    <source>
        <strain evidence="2 3">GH1-50</strain>
    </source>
</reference>
<accession>A0A7C9IF91</accession>
<protein>
    <submittedName>
        <fullName evidence="2">Dabb family protein</fullName>
    </submittedName>
</protein>
<dbReference type="EMBL" id="WUPT01000001">
    <property type="protein sequence ID" value="MXQ07368.1"/>
    <property type="molecule type" value="Genomic_DNA"/>
</dbReference>
<evidence type="ECO:0000259" key="1">
    <source>
        <dbReference type="PROSITE" id="PS51502"/>
    </source>
</evidence>
<dbReference type="PROSITE" id="PS51502">
    <property type="entry name" value="S_R_A_B_BARREL"/>
    <property type="match status" value="1"/>
</dbReference>
<gene>
    <name evidence="2" type="ORF">GQ651_05860</name>
</gene>
<comment type="caution">
    <text evidence="2">The sequence shown here is derived from an EMBL/GenBank/DDBJ whole genome shotgun (WGS) entry which is preliminary data.</text>
</comment>
<sequence length="103" mass="11506">MIRHLVFLKYADDITDDAKAGLMHDLDALRHEVEGIEAFCARPNISPETPFVHGLTEMFWIDFRDTKARDAYLANETHKAIGARLMASLNGGADGIFVCDVEL</sequence>
<dbReference type="Pfam" id="PF07876">
    <property type="entry name" value="Dabb"/>
    <property type="match status" value="1"/>
</dbReference>
<feature type="domain" description="Stress-response A/B barrel" evidence="1">
    <location>
        <begin position="2"/>
        <end position="101"/>
    </location>
</feature>